<protein>
    <submittedName>
        <fullName evidence="1">Uncharacterized protein</fullName>
    </submittedName>
</protein>
<dbReference type="KEGG" id="pgn:PGN_0958"/>
<reference evidence="1 2" key="1">
    <citation type="journal article" date="2008" name="DNA Res.">
        <title>Determination of the genome sequence of Porphyromonas gingivalis strain ATCC 33277 and genomic comparison with strain W83 revealed extensive genome rearrangements in P. gingivalis.</title>
        <authorList>
            <person name="Naito M."/>
            <person name="Hirakawa H."/>
            <person name="Yamashita A."/>
            <person name="Ohara N."/>
            <person name="Shoji M."/>
            <person name="Yukitake H."/>
            <person name="Nakayama K."/>
            <person name="Toh H."/>
            <person name="Yoshimura F."/>
            <person name="Kuhara S."/>
            <person name="Hattori M."/>
            <person name="Hayashi T."/>
            <person name="Nakayama K."/>
        </authorList>
    </citation>
    <scope>NUCLEOTIDE SEQUENCE [LARGE SCALE GENOMIC DNA]</scope>
    <source>
        <strain evidence="2">ATCC 33277 / DSM 20709 / CIP 103683 / JCM 12257 / NCTC 11834 / 2561</strain>
    </source>
</reference>
<dbReference type="EMBL" id="AP009380">
    <property type="protein sequence ID" value="BAG33477.1"/>
    <property type="molecule type" value="Genomic_DNA"/>
</dbReference>
<name>B2RJD2_PORG3</name>
<dbReference type="HOGENOM" id="CLU_3397880_0_0_10"/>
<accession>B2RJD2</accession>
<proteinExistence type="predicted"/>
<evidence type="ECO:0000313" key="2">
    <source>
        <dbReference type="Proteomes" id="UP000008842"/>
    </source>
</evidence>
<organism evidence="1 2">
    <name type="scientific">Porphyromonas gingivalis (strain ATCC 33277 / DSM 20709 / CIP 103683 / JCM 12257 / NCTC 11834 / 2561)</name>
    <dbReference type="NCBI Taxonomy" id="431947"/>
    <lineage>
        <taxon>Bacteria</taxon>
        <taxon>Pseudomonadati</taxon>
        <taxon>Bacteroidota</taxon>
        <taxon>Bacteroidia</taxon>
        <taxon>Bacteroidales</taxon>
        <taxon>Porphyromonadaceae</taxon>
        <taxon>Porphyromonas</taxon>
    </lineage>
</organism>
<dbReference type="AlphaFoldDB" id="B2RJD2"/>
<dbReference type="Proteomes" id="UP000008842">
    <property type="component" value="Chromosome"/>
</dbReference>
<gene>
    <name evidence="1" type="ordered locus">PGN_0958</name>
</gene>
<evidence type="ECO:0000313" key="1">
    <source>
        <dbReference type="EMBL" id="BAG33477.1"/>
    </source>
</evidence>
<sequence length="31" mass="3301">MNKVLQVEVMWDGSVVGRPAGVISIKSSKKG</sequence>